<dbReference type="GO" id="GO:0005524">
    <property type="term" value="F:ATP binding"/>
    <property type="evidence" value="ECO:0007669"/>
    <property type="project" value="UniProtKB-UniRule"/>
</dbReference>
<dbReference type="InterPro" id="IPR002205">
    <property type="entry name" value="Topo_IIA_dom_A"/>
</dbReference>
<dbReference type="SUPFAM" id="SSF56719">
    <property type="entry name" value="Type II DNA topoisomerase"/>
    <property type="match status" value="1"/>
</dbReference>
<dbReference type="GO" id="GO:0003677">
    <property type="term" value="F:DNA binding"/>
    <property type="evidence" value="ECO:0007669"/>
    <property type="project" value="UniProtKB-UniRule"/>
</dbReference>
<dbReference type="SMART" id="SM00434">
    <property type="entry name" value="TOP4c"/>
    <property type="match status" value="1"/>
</dbReference>
<feature type="coiled-coil region" evidence="10">
    <location>
        <begin position="470"/>
        <end position="497"/>
    </location>
</feature>
<dbReference type="NCBIfam" id="NF004043">
    <property type="entry name" value="PRK05560.1"/>
    <property type="match status" value="1"/>
</dbReference>
<keyword evidence="3 8" id="KW-0547">Nucleotide-binding</keyword>
<keyword evidence="4 8" id="KW-0067">ATP-binding</keyword>
<dbReference type="PANTHER" id="PTHR43493:SF5">
    <property type="entry name" value="DNA GYRASE SUBUNIT A, CHLOROPLASTIC_MITOCHONDRIAL"/>
    <property type="match status" value="1"/>
</dbReference>
<evidence type="ECO:0000259" key="11">
    <source>
        <dbReference type="PROSITE" id="PS52040"/>
    </source>
</evidence>
<dbReference type="KEGG" id="snay:FZC37_00280"/>
<feature type="domain" description="Topo IIA-type catalytic" evidence="11">
    <location>
        <begin position="32"/>
        <end position="519"/>
    </location>
</feature>
<dbReference type="EC" id="5.6.2.2" evidence="8"/>
<dbReference type="PANTHER" id="PTHR43493">
    <property type="entry name" value="DNA GYRASE/TOPOISOMERASE SUBUNIT A"/>
    <property type="match status" value="1"/>
</dbReference>
<keyword evidence="5 8" id="KW-0799">Topoisomerase</keyword>
<evidence type="ECO:0000256" key="5">
    <source>
        <dbReference type="ARBA" id="ARBA00023029"/>
    </source>
</evidence>
<dbReference type="NCBIfam" id="NF004044">
    <property type="entry name" value="PRK05561.1"/>
    <property type="match status" value="1"/>
</dbReference>
<keyword evidence="8" id="KW-0963">Cytoplasm</keyword>
<dbReference type="InterPro" id="IPR013760">
    <property type="entry name" value="Topo_IIA-like_dom_sf"/>
</dbReference>
<evidence type="ECO:0000256" key="2">
    <source>
        <dbReference type="ARBA" id="ARBA00008263"/>
    </source>
</evidence>
<dbReference type="Gene3D" id="2.120.10.90">
    <property type="entry name" value="DNA gyrase/topoisomerase IV, subunit A, C-terminal"/>
    <property type="match status" value="1"/>
</dbReference>
<dbReference type="InterPro" id="IPR005743">
    <property type="entry name" value="GyrA"/>
</dbReference>
<comment type="catalytic activity">
    <reaction evidence="1 8 9">
        <text>ATP-dependent breakage, passage and rejoining of double-stranded DNA.</text>
        <dbReference type="EC" id="5.6.2.2"/>
    </reaction>
</comment>
<keyword evidence="7 8" id="KW-0413">Isomerase</keyword>
<gene>
    <name evidence="8 12" type="primary">gyrA</name>
    <name evidence="12" type="ORF">FZC37_00280</name>
</gene>
<evidence type="ECO:0000256" key="8">
    <source>
        <dbReference type="HAMAP-Rule" id="MF_01897"/>
    </source>
</evidence>
<dbReference type="NCBIfam" id="TIGR01063">
    <property type="entry name" value="gyrA"/>
    <property type="match status" value="1"/>
</dbReference>
<dbReference type="HAMAP" id="MF_01897">
    <property type="entry name" value="GyrA"/>
    <property type="match status" value="1"/>
</dbReference>
<organism evidence="12 13">
    <name type="scientific">Candidatus Sneabacter namystus</name>
    <dbReference type="NCBI Taxonomy" id="2601646"/>
    <lineage>
        <taxon>Bacteria</taxon>
        <taxon>Pseudomonadati</taxon>
        <taxon>Pseudomonadota</taxon>
        <taxon>Alphaproteobacteria</taxon>
        <taxon>Rickettsiales</taxon>
        <taxon>Rickettsiaceae</taxon>
        <taxon>Rickettsieae</taxon>
        <taxon>Candidatus Sneabacter</taxon>
    </lineage>
</organism>
<feature type="active site" description="O-(5'-phospho-DNA)-tyrosine intermediate" evidence="8 9">
    <location>
        <position position="120"/>
    </location>
</feature>
<dbReference type="EMBL" id="CP043312">
    <property type="protein sequence ID" value="QEK39385.1"/>
    <property type="molecule type" value="Genomic_DNA"/>
</dbReference>
<sequence length="896" mass="99601">MNLEAIESVDITQEVKGSYLDYAMSVIVSRALPDVRDGLKPVHRRILYSMYMSGFMHNRPHKKSARTVGDVIGKYHPHGETAIYDALVRMAQGFSLRIPLIDGQGNFGSIDGDDAASIRYTEARLAKISDFLLKDIALGTVNFRPNYDNSEKEPEVLPALVPNLLLNGSGGIAVGMATNIPPHNLGQLVDACCLYVDNPDVSVDELIDVLEGPDFPTQGVVIGINNLRKAYKTGRGVIMIKGKTEIENYGERQAIVITEIPYAVNKAKMVEKIGELIKEGRIVGVSDLRDESDRSGIRVVVELKRDTIAEVVVKQLYTYTPLQVSYGMNMLALDNNMPKLMNLREIIGSFIDFRKEVVHRRTTFLLIEARHKGEILLGLLLAVSNIDELVRTIKLSKDYTEAKERLMLMKWNTETVTEFLRHIFPDHEYGAQLQLSATQAKAILDMRIARLTGLESQKIIYDLRALVVEIAEYEGILSSAEKLLSILKEELVCLRKEFNSPRLTLIQKFEEKDLSEEDLIPEEEMVVTFTMSGYVKRLSLDTYRAQRRGGKGKLATNVQEDDAITNIIVGSTHAKLLFFSTTGQVYKLKLHELPLASLQAKGKPIANLLPLASGESIADVLSFSVKNLSKEDVCIVFVTQKGKIRKNMLSDFEYIPSNGKMAIRLEDDDRLISVQLCSLDDQIMLATAKGKCIRFCSDAVRVFKSRSSDGVRGIKLAKDDKVVSKAILSCGSYSQQERNAYLTIPFKQRSKLLSDQGDLSVMKVVEKMGITDMISLSKISDMARDDVFLLSVTEKGYGKCSSCFEYRTANRGGSGVANLAVSATTGDVVGVVLVKDLAEAELMLITDLGRVIRCKLDNVRVTGRNTRGVILVKTRKNERVVSVALIHNAIDVDQIE</sequence>
<reference evidence="12 13" key="1">
    <citation type="submission" date="2019-08" db="EMBL/GenBank/DDBJ databases">
        <title>Highly reduced genomes of protist endosymbionts show evolutionary convergence.</title>
        <authorList>
            <person name="George E."/>
            <person name="Husnik F."/>
            <person name="Tashyreva D."/>
            <person name="Prokopchuk G."/>
            <person name="Horak A."/>
            <person name="Kwong W.K."/>
            <person name="Lukes J."/>
            <person name="Keeling P.J."/>
        </authorList>
    </citation>
    <scope>NUCLEOTIDE SEQUENCE [LARGE SCALE GENOMIC DNA]</scope>
    <source>
        <strain evidence="12">1621</strain>
    </source>
</reference>
<dbReference type="InterPro" id="IPR006691">
    <property type="entry name" value="GyrA/parC_rep"/>
</dbReference>
<dbReference type="InterPro" id="IPR035516">
    <property type="entry name" value="Gyrase/topoIV_suA_C"/>
</dbReference>
<evidence type="ECO:0000313" key="12">
    <source>
        <dbReference type="EMBL" id="QEK39385.1"/>
    </source>
</evidence>
<dbReference type="SUPFAM" id="SSF101904">
    <property type="entry name" value="GyrA/ParC C-terminal domain-like"/>
    <property type="match status" value="1"/>
</dbReference>
<keyword evidence="6 8" id="KW-0238">DNA-binding</keyword>
<evidence type="ECO:0000313" key="13">
    <source>
        <dbReference type="Proteomes" id="UP000323844"/>
    </source>
</evidence>
<evidence type="ECO:0000256" key="7">
    <source>
        <dbReference type="ARBA" id="ARBA00023235"/>
    </source>
</evidence>
<evidence type="ECO:0000256" key="3">
    <source>
        <dbReference type="ARBA" id="ARBA00022741"/>
    </source>
</evidence>
<evidence type="ECO:0000256" key="1">
    <source>
        <dbReference type="ARBA" id="ARBA00000185"/>
    </source>
</evidence>
<dbReference type="Gene3D" id="3.90.199.10">
    <property type="entry name" value="Topoisomerase II, domain 5"/>
    <property type="match status" value="1"/>
</dbReference>
<accession>A0A5C0UGX8</accession>
<proteinExistence type="inferred from homology"/>
<dbReference type="Gene3D" id="1.10.268.10">
    <property type="entry name" value="Topoisomerase, domain 3"/>
    <property type="match status" value="1"/>
</dbReference>
<dbReference type="AlphaFoldDB" id="A0A5C0UGX8"/>
<dbReference type="Proteomes" id="UP000323844">
    <property type="component" value="Chromosome"/>
</dbReference>
<comment type="similarity">
    <text evidence="2 8">Belongs to the type II topoisomerase GyrA/ParC subunit family.</text>
</comment>
<dbReference type="RefSeq" id="WP_148951746.1">
    <property type="nucleotide sequence ID" value="NZ_CP043312.1"/>
</dbReference>
<comment type="function">
    <text evidence="8">A type II topoisomerase that negatively supercoils closed circular double-stranded (ds) DNA in an ATP-dependent manner to modulate DNA topology and maintain chromosomes in an underwound state. Negative supercoiling favors strand separation, and DNA replication, transcription, recombination and repair, all of which involve strand separation. Also able to catalyze the interconversion of other topological isomers of dsDNA rings, including catenanes and knotted rings. Type II topoisomerases break and join 2 DNA strands simultaneously in an ATP-dependent manner.</text>
</comment>
<name>A0A5C0UGX8_9RICK</name>
<protein>
    <recommendedName>
        <fullName evidence="8">DNA gyrase subunit A</fullName>
        <ecNumber evidence="8">5.6.2.2</ecNumber>
    </recommendedName>
</protein>
<dbReference type="FunFam" id="3.30.1360.40:FF:000002">
    <property type="entry name" value="DNA gyrase subunit A"/>
    <property type="match status" value="1"/>
</dbReference>
<dbReference type="CDD" id="cd00187">
    <property type="entry name" value="TOP4c"/>
    <property type="match status" value="1"/>
</dbReference>
<dbReference type="GO" id="GO:0009330">
    <property type="term" value="C:DNA topoisomerase type II (double strand cut, ATP-hydrolyzing) complex"/>
    <property type="evidence" value="ECO:0007669"/>
    <property type="project" value="TreeGrafter"/>
</dbReference>
<dbReference type="Pfam" id="PF03989">
    <property type="entry name" value="DNA_gyraseA_C"/>
    <property type="match status" value="6"/>
</dbReference>
<dbReference type="GO" id="GO:0034335">
    <property type="term" value="F:DNA negative supercoiling activity"/>
    <property type="evidence" value="ECO:0007669"/>
    <property type="project" value="UniProtKB-ARBA"/>
</dbReference>
<comment type="subunit">
    <text evidence="8">Heterotetramer, composed of two GyrA and two GyrB chains. In the heterotetramer, GyrA contains the active site tyrosine that forms a transient covalent intermediate with DNA, while GyrB binds cofactors and catalyzes ATP hydrolysis.</text>
</comment>
<dbReference type="GO" id="GO:0005694">
    <property type="term" value="C:chromosome"/>
    <property type="evidence" value="ECO:0007669"/>
    <property type="project" value="InterPro"/>
</dbReference>
<evidence type="ECO:0000256" key="10">
    <source>
        <dbReference type="SAM" id="Coils"/>
    </source>
</evidence>
<feature type="short sequence motif" description="GyrA-box" evidence="8">
    <location>
        <begin position="546"/>
        <end position="552"/>
    </location>
</feature>
<dbReference type="InterPro" id="IPR013758">
    <property type="entry name" value="Topo_IIA_A/C_ab"/>
</dbReference>
<dbReference type="PROSITE" id="PS52040">
    <property type="entry name" value="TOPO_IIA"/>
    <property type="match status" value="1"/>
</dbReference>
<dbReference type="InterPro" id="IPR013757">
    <property type="entry name" value="Topo_IIA_A_a_sf"/>
</dbReference>
<dbReference type="GO" id="GO:0006265">
    <property type="term" value="P:DNA topological change"/>
    <property type="evidence" value="ECO:0007669"/>
    <property type="project" value="UniProtKB-UniRule"/>
</dbReference>
<evidence type="ECO:0000256" key="4">
    <source>
        <dbReference type="ARBA" id="ARBA00022840"/>
    </source>
</evidence>
<evidence type="ECO:0000256" key="9">
    <source>
        <dbReference type="PROSITE-ProRule" id="PRU01384"/>
    </source>
</evidence>
<dbReference type="Gene3D" id="3.30.1360.40">
    <property type="match status" value="1"/>
</dbReference>
<comment type="subcellular location">
    <subcellularLocation>
        <location evidence="8">Cytoplasm</location>
    </subcellularLocation>
</comment>
<dbReference type="Pfam" id="PF00521">
    <property type="entry name" value="DNA_topoisoIV"/>
    <property type="match status" value="1"/>
</dbReference>
<keyword evidence="10" id="KW-0175">Coiled coil</keyword>
<dbReference type="OrthoDB" id="9806486at2"/>
<dbReference type="InterPro" id="IPR050220">
    <property type="entry name" value="Type_II_DNA_Topoisomerases"/>
</dbReference>
<dbReference type="GO" id="GO:0005737">
    <property type="term" value="C:cytoplasm"/>
    <property type="evidence" value="ECO:0007669"/>
    <property type="project" value="UniProtKB-SubCell"/>
</dbReference>
<dbReference type="GO" id="GO:0006261">
    <property type="term" value="P:DNA-templated DNA replication"/>
    <property type="evidence" value="ECO:0007669"/>
    <property type="project" value="UniProtKB-UniRule"/>
</dbReference>
<keyword evidence="13" id="KW-1185">Reference proteome</keyword>
<comment type="miscellaneous">
    <text evidence="8">Few gyrases are as efficient as E.coli at forming negative supercoils. Not all organisms have 2 type II topoisomerases; in organisms with a single type II topoisomerase this enzyme also has to decatenate newly replicated chromosomes.</text>
</comment>
<evidence type="ECO:0000256" key="6">
    <source>
        <dbReference type="ARBA" id="ARBA00023125"/>
    </source>
</evidence>